<protein>
    <recommendedName>
        <fullName evidence="3">DUF4238 domain-containing protein</fullName>
    </recommendedName>
</protein>
<proteinExistence type="predicted"/>
<organism evidence="1 2">
    <name type="scientific">Pseudomonas mangrovi</name>
    <dbReference type="NCBI Taxonomy" id="2161748"/>
    <lineage>
        <taxon>Bacteria</taxon>
        <taxon>Pseudomonadati</taxon>
        <taxon>Pseudomonadota</taxon>
        <taxon>Gammaproteobacteria</taxon>
        <taxon>Pseudomonadales</taxon>
        <taxon>Pseudomonadaceae</taxon>
        <taxon>Pseudomonas</taxon>
    </lineage>
</organism>
<comment type="caution">
    <text evidence="1">The sequence shown here is derived from an EMBL/GenBank/DDBJ whole genome shotgun (WGS) entry which is preliminary data.</text>
</comment>
<dbReference type="Proteomes" id="UP000244064">
    <property type="component" value="Unassembled WGS sequence"/>
</dbReference>
<accession>A0A2T5P4P4</accession>
<evidence type="ECO:0000313" key="1">
    <source>
        <dbReference type="EMBL" id="PTU72719.1"/>
    </source>
</evidence>
<evidence type="ECO:0008006" key="3">
    <source>
        <dbReference type="Google" id="ProtNLM"/>
    </source>
</evidence>
<sequence>MELTKRNHYNPCFWTALWNASYYEKVVAGLVSDDLARKQVVHALNAKSKKIYPTTVERVHYDKNLGIAEITKLAAEDFVRRHHPDRCERFLAESATASYPVYLDFENILSGIEATPAYRALLKVATTQAVENLIEKSYLASFVVLQNLRSHSMMNAMIDWHEETGSEKFEHLVTLKWMLSDPHFLFRLVHPLVSSQWVLHKSAEHCLPLCDSPILVQPTSVMVALSPRLLLEIHTDTPAPEDAMPISQKMRDERLEEHRVRTIGNTFREIIGESKQLERLSASSEFQARSELMKDVKRYNTLVRAAGNRELWHLNVYANRR</sequence>
<dbReference type="RefSeq" id="WP_108109177.1">
    <property type="nucleotide sequence ID" value="NZ_QASN01000022.1"/>
</dbReference>
<dbReference type="AlphaFoldDB" id="A0A2T5P4P4"/>
<dbReference type="OrthoDB" id="9553457at2"/>
<dbReference type="EMBL" id="QASN01000022">
    <property type="protein sequence ID" value="PTU72719.1"/>
    <property type="molecule type" value="Genomic_DNA"/>
</dbReference>
<gene>
    <name evidence="1" type="ORF">DBO85_18350</name>
</gene>
<evidence type="ECO:0000313" key="2">
    <source>
        <dbReference type="Proteomes" id="UP000244064"/>
    </source>
</evidence>
<reference evidence="1 2" key="1">
    <citation type="submission" date="2018-04" db="EMBL/GenBank/DDBJ databases">
        <title>Pseudomonas sp. nov., isolated from mangrove soil.</title>
        <authorList>
            <person name="Chen C."/>
        </authorList>
    </citation>
    <scope>NUCLEOTIDE SEQUENCE [LARGE SCALE GENOMIC DNA]</scope>
    <source>
        <strain evidence="1 2">TC-11</strain>
    </source>
</reference>
<keyword evidence="2" id="KW-1185">Reference proteome</keyword>
<name>A0A2T5P4P4_9PSED</name>